<accession>A0A7T7I151</accession>
<dbReference type="Gene3D" id="3.30.565.10">
    <property type="entry name" value="Histidine kinase-like ATPase, C-terminal domain"/>
    <property type="match status" value="1"/>
</dbReference>
<organism evidence="4 5">
    <name type="scientific">Streptomyces liliifuscus</name>
    <dbReference type="NCBI Taxonomy" id="2797636"/>
    <lineage>
        <taxon>Bacteria</taxon>
        <taxon>Bacillati</taxon>
        <taxon>Actinomycetota</taxon>
        <taxon>Actinomycetes</taxon>
        <taxon>Kitasatosporales</taxon>
        <taxon>Streptomycetaceae</taxon>
        <taxon>Streptomyces</taxon>
    </lineage>
</organism>
<dbReference type="GO" id="GO:0005524">
    <property type="term" value="F:ATP binding"/>
    <property type="evidence" value="ECO:0007669"/>
    <property type="project" value="UniProtKB-KW"/>
</dbReference>
<evidence type="ECO:0000256" key="2">
    <source>
        <dbReference type="SAM" id="MobiDB-lite"/>
    </source>
</evidence>
<evidence type="ECO:0000313" key="4">
    <source>
        <dbReference type="EMBL" id="QQM39041.1"/>
    </source>
</evidence>
<dbReference type="PANTHER" id="PTHR35526">
    <property type="entry name" value="ANTI-SIGMA-F FACTOR RSBW-RELATED"/>
    <property type="match status" value="1"/>
</dbReference>
<evidence type="ECO:0000256" key="1">
    <source>
        <dbReference type="ARBA" id="ARBA00022527"/>
    </source>
</evidence>
<keyword evidence="1" id="KW-0723">Serine/threonine-protein kinase</keyword>
<feature type="compositionally biased region" description="Basic residues" evidence="2">
    <location>
        <begin position="1"/>
        <end position="11"/>
    </location>
</feature>
<dbReference type="KEGG" id="slf:JEQ17_05855"/>
<keyword evidence="4" id="KW-0067">ATP-binding</keyword>
<keyword evidence="1" id="KW-0808">Transferase</keyword>
<dbReference type="GO" id="GO:0004674">
    <property type="term" value="F:protein serine/threonine kinase activity"/>
    <property type="evidence" value="ECO:0007669"/>
    <property type="project" value="UniProtKB-KW"/>
</dbReference>
<evidence type="ECO:0000259" key="3">
    <source>
        <dbReference type="Pfam" id="PF13581"/>
    </source>
</evidence>
<dbReference type="SUPFAM" id="SSF55874">
    <property type="entry name" value="ATPase domain of HSP90 chaperone/DNA topoisomerase II/histidine kinase"/>
    <property type="match status" value="1"/>
</dbReference>
<feature type="domain" description="Histidine kinase/HSP90-like ATPase" evidence="3">
    <location>
        <begin position="60"/>
        <end position="178"/>
    </location>
</feature>
<feature type="compositionally biased region" description="Low complexity" evidence="2">
    <location>
        <begin position="36"/>
        <end position="45"/>
    </location>
</feature>
<name>A0A7T7I151_9ACTN</name>
<dbReference type="InterPro" id="IPR003594">
    <property type="entry name" value="HATPase_dom"/>
</dbReference>
<evidence type="ECO:0000313" key="5">
    <source>
        <dbReference type="Proteomes" id="UP000595636"/>
    </source>
</evidence>
<keyword evidence="4" id="KW-0547">Nucleotide-binding</keyword>
<dbReference type="CDD" id="cd16936">
    <property type="entry name" value="HATPase_RsbW-like"/>
    <property type="match status" value="1"/>
</dbReference>
<dbReference type="AlphaFoldDB" id="A0A7T7I151"/>
<dbReference type="Proteomes" id="UP000595636">
    <property type="component" value="Chromosome"/>
</dbReference>
<dbReference type="Pfam" id="PF13581">
    <property type="entry name" value="HATPase_c_2"/>
    <property type="match status" value="1"/>
</dbReference>
<dbReference type="InterPro" id="IPR036890">
    <property type="entry name" value="HATPase_C_sf"/>
</dbReference>
<reference evidence="4 5" key="1">
    <citation type="submission" date="2020-12" db="EMBL/GenBank/DDBJ databases">
        <title>A novel species.</title>
        <authorList>
            <person name="Li K."/>
        </authorList>
    </citation>
    <scope>NUCLEOTIDE SEQUENCE [LARGE SCALE GENOMIC DNA]</scope>
    <source>
        <strain evidence="4 5">ZYC-3</strain>
    </source>
</reference>
<dbReference type="RefSeq" id="WP_200394202.1">
    <property type="nucleotide sequence ID" value="NZ_CP066831.1"/>
</dbReference>
<dbReference type="PANTHER" id="PTHR35526:SF3">
    <property type="entry name" value="ANTI-SIGMA-F FACTOR RSBW"/>
    <property type="match status" value="1"/>
</dbReference>
<gene>
    <name evidence="4" type="ORF">JEQ17_05855</name>
</gene>
<sequence length="186" mass="19645">MTASRAHRRGPSHSLTRGADHDSPTGRPWTGETDQSVPAASAAPPVPASVRAARALRIVVPAQPSRASGVRRMVAEQLAYLRLPAEQLDNAVLATDELFANAVRHGSPDAGDMVTVSVECTDHEVRVTVADHSPDLPRHRTADAADESGRGLAIVAALVDDWGIALPDPGETGKRVWFSLEIQGAS</sequence>
<dbReference type="EMBL" id="CP066831">
    <property type="protein sequence ID" value="QQM39041.1"/>
    <property type="molecule type" value="Genomic_DNA"/>
</dbReference>
<keyword evidence="1" id="KW-0418">Kinase</keyword>
<feature type="region of interest" description="Disordered" evidence="2">
    <location>
        <begin position="1"/>
        <end position="45"/>
    </location>
</feature>
<keyword evidence="5" id="KW-1185">Reference proteome</keyword>
<dbReference type="InterPro" id="IPR050267">
    <property type="entry name" value="Anti-sigma-factor_SerPK"/>
</dbReference>
<proteinExistence type="predicted"/>
<protein>
    <submittedName>
        <fullName evidence="4">ATP-binding protein</fullName>
    </submittedName>
</protein>